<accession>A0A1H3MHR8</accession>
<organism evidence="2 3">
    <name type="scientific">Citreimonas salinaria</name>
    <dbReference type="NCBI Taxonomy" id="321339"/>
    <lineage>
        <taxon>Bacteria</taxon>
        <taxon>Pseudomonadati</taxon>
        <taxon>Pseudomonadota</taxon>
        <taxon>Alphaproteobacteria</taxon>
        <taxon>Rhodobacterales</taxon>
        <taxon>Roseobacteraceae</taxon>
        <taxon>Citreimonas</taxon>
    </lineage>
</organism>
<dbReference type="Proteomes" id="UP000199286">
    <property type="component" value="Unassembled WGS sequence"/>
</dbReference>
<feature type="domain" description="Helix-turn-helix" evidence="1">
    <location>
        <begin position="26"/>
        <end position="75"/>
    </location>
</feature>
<dbReference type="EMBL" id="FNPF01000017">
    <property type="protein sequence ID" value="SDY75605.1"/>
    <property type="molecule type" value="Genomic_DNA"/>
</dbReference>
<proteinExistence type="predicted"/>
<reference evidence="2 3" key="1">
    <citation type="submission" date="2016-10" db="EMBL/GenBank/DDBJ databases">
        <authorList>
            <person name="de Groot N.N."/>
        </authorList>
    </citation>
    <scope>NUCLEOTIDE SEQUENCE [LARGE SCALE GENOMIC DNA]</scope>
    <source>
        <strain evidence="2 3">DSM 26880</strain>
    </source>
</reference>
<keyword evidence="3" id="KW-1185">Reference proteome</keyword>
<name>A0A1H3MHR8_9RHOB</name>
<sequence length="83" mass="8934">MTKNFAGNHATAPLATAAPHHATDHLYSDRDAAELLGCGRSTLWRWAAEGIIPKPLKIGGMSRWKLSDLQAVIAKAEAQREAA</sequence>
<evidence type="ECO:0000313" key="3">
    <source>
        <dbReference type="Proteomes" id="UP000199286"/>
    </source>
</evidence>
<dbReference type="AlphaFoldDB" id="A0A1H3MHR8"/>
<dbReference type="RefSeq" id="WP_089885029.1">
    <property type="nucleotide sequence ID" value="NZ_FNPF01000017.1"/>
</dbReference>
<gene>
    <name evidence="2" type="ORF">SAMN05444340_1176</name>
</gene>
<dbReference type="Gene3D" id="1.10.238.160">
    <property type="match status" value="1"/>
</dbReference>
<dbReference type="InterPro" id="IPR041657">
    <property type="entry name" value="HTH_17"/>
</dbReference>
<dbReference type="SUPFAM" id="SSF46955">
    <property type="entry name" value="Putative DNA-binding domain"/>
    <property type="match status" value="1"/>
</dbReference>
<dbReference type="Pfam" id="PF12728">
    <property type="entry name" value="HTH_17"/>
    <property type="match status" value="1"/>
</dbReference>
<evidence type="ECO:0000259" key="1">
    <source>
        <dbReference type="Pfam" id="PF12728"/>
    </source>
</evidence>
<protein>
    <submittedName>
        <fullName evidence="2">Transcriptional regulator, AlpA family</fullName>
    </submittedName>
</protein>
<dbReference type="InterPro" id="IPR009061">
    <property type="entry name" value="DNA-bd_dom_put_sf"/>
</dbReference>
<evidence type="ECO:0000313" key="2">
    <source>
        <dbReference type="EMBL" id="SDY75605.1"/>
    </source>
</evidence>
<dbReference type="STRING" id="321339.SAMN05444340_1176"/>
<dbReference type="OrthoDB" id="9801242at2"/>